<evidence type="ECO:0000313" key="11">
    <source>
        <dbReference type="Proteomes" id="UP000094892"/>
    </source>
</evidence>
<dbReference type="EMBL" id="LUXM01000040">
    <property type="protein sequence ID" value="KZU91585.1"/>
    <property type="molecule type" value="Genomic_DNA"/>
</dbReference>
<evidence type="ECO:0000313" key="8">
    <source>
        <dbReference type="Proteomes" id="UP000076872"/>
    </source>
</evidence>
<evidence type="ECO:0000256" key="2">
    <source>
        <dbReference type="PROSITE-ProRule" id="PRU00335"/>
    </source>
</evidence>
<evidence type="ECO:0000313" key="7">
    <source>
        <dbReference type="EMBL" id="ODO61438.1"/>
    </source>
</evidence>
<dbReference type="InterPro" id="IPR001647">
    <property type="entry name" value="HTH_TetR"/>
</dbReference>
<proteinExistence type="predicted"/>
<gene>
    <name evidence="5" type="ORF">Lp19_2871</name>
    <name evidence="7" type="ORF">LPJSA22_01416</name>
    <name evidence="6" type="ORF">NAB2_3346</name>
    <name evidence="4" type="ORF">Nizo2260_0710</name>
</gene>
<name>A0A0G9FBS9_LACPN</name>
<evidence type="ECO:0000313" key="4">
    <source>
        <dbReference type="EMBL" id="KZU07169.1"/>
    </source>
</evidence>
<dbReference type="OMA" id="HELLMTM"/>
<dbReference type="Proteomes" id="UP000094892">
    <property type="component" value="Unassembled WGS sequence"/>
</dbReference>
<evidence type="ECO:0000313" key="9">
    <source>
        <dbReference type="Proteomes" id="UP000076882"/>
    </source>
</evidence>
<sequence length="208" mass="23863">MTQLNQRRRGNRLENAIYDTTYTLLSQYGLDQVTFSRVATAAATSRSVLYRYWDSTFDLIFHTIIHQIQKTPIALTTTPLDTGSLRTDLILLAQRFIQQTSTGPFRYFRLLFATALNAQNQRDLTQLVTQIDHANLTLIEPLLTNAQNHGELQIWPNQAAQLVLFQQLRYCDIINQPMNTDQQLTNLIDQVVLPALRASGVANRHFHH</sequence>
<dbReference type="Proteomes" id="UP000076989">
    <property type="component" value="Unassembled WGS sequence"/>
</dbReference>
<dbReference type="RefSeq" id="WP_003640242.1">
    <property type="nucleotide sequence ID" value="NZ_AP018405.1"/>
</dbReference>
<evidence type="ECO:0000256" key="1">
    <source>
        <dbReference type="ARBA" id="ARBA00023125"/>
    </source>
</evidence>
<keyword evidence="1 2" id="KW-0238">DNA-binding</keyword>
<dbReference type="PATRIC" id="fig|1590.142.peg.1333"/>
<evidence type="ECO:0000313" key="6">
    <source>
        <dbReference type="EMBL" id="KZV00116.1"/>
    </source>
</evidence>
<dbReference type="Proteomes" id="UP000076872">
    <property type="component" value="Unassembled WGS sequence"/>
</dbReference>
<dbReference type="KEGG" id="lpb:SH83_05965"/>
<accession>A0A0G9FBS9</accession>
<dbReference type="Gene3D" id="1.10.357.10">
    <property type="entry name" value="Tetracycline Repressor, domain 2"/>
    <property type="match status" value="1"/>
</dbReference>
<dbReference type="SUPFAM" id="SSF48498">
    <property type="entry name" value="Tetracyclin repressor-like, C-terminal domain"/>
    <property type="match status" value="1"/>
</dbReference>
<dbReference type="GO" id="GO:0003700">
    <property type="term" value="F:DNA-binding transcription factor activity"/>
    <property type="evidence" value="ECO:0007669"/>
    <property type="project" value="TreeGrafter"/>
</dbReference>
<dbReference type="EMBL" id="MCOL01000001">
    <property type="protein sequence ID" value="ODO61438.1"/>
    <property type="molecule type" value="Genomic_DNA"/>
</dbReference>
<dbReference type="PANTHER" id="PTHR30055:SF148">
    <property type="entry name" value="TETR-FAMILY TRANSCRIPTIONAL REGULATOR"/>
    <property type="match status" value="1"/>
</dbReference>
<dbReference type="InterPro" id="IPR050109">
    <property type="entry name" value="HTH-type_TetR-like_transc_reg"/>
</dbReference>
<dbReference type="Pfam" id="PF00440">
    <property type="entry name" value="TetR_N"/>
    <property type="match status" value="1"/>
</dbReference>
<feature type="domain" description="HTH tetR-type" evidence="3">
    <location>
        <begin position="11"/>
        <end position="71"/>
    </location>
</feature>
<dbReference type="EMBL" id="LUWI01000010">
    <property type="protein sequence ID" value="KZU07169.1"/>
    <property type="molecule type" value="Genomic_DNA"/>
</dbReference>
<comment type="caution">
    <text evidence="5">The sequence shown here is derived from an EMBL/GenBank/DDBJ whole genome shotgun (WGS) entry which is preliminary data.</text>
</comment>
<reference evidence="8 9" key="1">
    <citation type="submission" date="2016-03" db="EMBL/GenBank/DDBJ databases">
        <title>Comparative genomics of 54 Lactobacillus plantarum strains reveals genomic uncoupling from niche constraints.</title>
        <authorList>
            <person name="Martino M.E."/>
        </authorList>
    </citation>
    <scope>NUCLEOTIDE SEQUENCE [LARGE SCALE GENOMIC DNA]</scope>
    <source>
        <strain evidence="5 9">19.1</strain>
        <strain evidence="6 8">NAB2</strain>
        <strain evidence="4 10">Nizo2260</strain>
    </source>
</reference>
<evidence type="ECO:0000313" key="5">
    <source>
        <dbReference type="EMBL" id="KZU91585.1"/>
    </source>
</evidence>
<dbReference type="EMBL" id="LUXO01000043">
    <property type="protein sequence ID" value="KZV00116.1"/>
    <property type="molecule type" value="Genomic_DNA"/>
</dbReference>
<evidence type="ECO:0000259" key="3">
    <source>
        <dbReference type="PROSITE" id="PS50977"/>
    </source>
</evidence>
<feature type="DNA-binding region" description="H-T-H motif" evidence="2">
    <location>
        <begin position="34"/>
        <end position="53"/>
    </location>
</feature>
<dbReference type="SUPFAM" id="SSF46689">
    <property type="entry name" value="Homeodomain-like"/>
    <property type="match status" value="1"/>
</dbReference>
<dbReference type="PROSITE" id="PS50977">
    <property type="entry name" value="HTH_TETR_2"/>
    <property type="match status" value="1"/>
</dbReference>
<dbReference type="PANTHER" id="PTHR30055">
    <property type="entry name" value="HTH-TYPE TRANSCRIPTIONAL REGULATOR RUTR"/>
    <property type="match status" value="1"/>
</dbReference>
<dbReference type="AlphaFoldDB" id="A0A0G9FBS9"/>
<dbReference type="GO" id="GO:0000976">
    <property type="term" value="F:transcription cis-regulatory region binding"/>
    <property type="evidence" value="ECO:0007669"/>
    <property type="project" value="TreeGrafter"/>
</dbReference>
<organism evidence="5 9">
    <name type="scientific">Lactiplantibacillus plantarum</name>
    <name type="common">Lactobacillus plantarum</name>
    <dbReference type="NCBI Taxonomy" id="1590"/>
    <lineage>
        <taxon>Bacteria</taxon>
        <taxon>Bacillati</taxon>
        <taxon>Bacillota</taxon>
        <taxon>Bacilli</taxon>
        <taxon>Lactobacillales</taxon>
        <taxon>Lactobacillaceae</taxon>
        <taxon>Lactiplantibacillus</taxon>
    </lineage>
</organism>
<reference evidence="7 11" key="2">
    <citation type="submission" date="2016-08" db="EMBL/GenBank/DDBJ databases">
        <title>Genome sequencing of Lactobacillus plantarum JSA22, isolated from fermented soybean paste.</title>
        <authorList>
            <person name="Choi H.S."/>
        </authorList>
    </citation>
    <scope>NUCLEOTIDE SEQUENCE [LARGE SCALE GENOMIC DNA]</scope>
    <source>
        <strain evidence="7 11">JSA22</strain>
    </source>
</reference>
<dbReference type="Proteomes" id="UP000076882">
    <property type="component" value="Unassembled WGS sequence"/>
</dbReference>
<evidence type="ECO:0000313" key="10">
    <source>
        <dbReference type="Proteomes" id="UP000076989"/>
    </source>
</evidence>
<dbReference type="GeneID" id="89668861"/>
<dbReference type="InterPro" id="IPR009057">
    <property type="entry name" value="Homeodomain-like_sf"/>
</dbReference>
<protein>
    <submittedName>
        <fullName evidence="5">Transcription regulator</fullName>
    </submittedName>
    <submittedName>
        <fullName evidence="4">Transcriptional regulator</fullName>
    </submittedName>
</protein>
<dbReference type="Gene3D" id="1.10.10.60">
    <property type="entry name" value="Homeodomain-like"/>
    <property type="match status" value="1"/>
</dbReference>
<dbReference type="InterPro" id="IPR036271">
    <property type="entry name" value="Tet_transcr_reg_TetR-rel_C_sf"/>
</dbReference>